<dbReference type="GO" id="GO:0004252">
    <property type="term" value="F:serine-type endopeptidase activity"/>
    <property type="evidence" value="ECO:0007669"/>
    <property type="project" value="InterPro"/>
</dbReference>
<dbReference type="PROSITE" id="PS00135">
    <property type="entry name" value="TRYPSIN_SER"/>
    <property type="match status" value="1"/>
</dbReference>
<evidence type="ECO:0000256" key="5">
    <source>
        <dbReference type="ARBA" id="ARBA00022825"/>
    </source>
</evidence>
<accession>A0A4C1SD69</accession>
<evidence type="ECO:0000256" key="1">
    <source>
        <dbReference type="ARBA" id="ARBA00004239"/>
    </source>
</evidence>
<dbReference type="OrthoDB" id="10059102at2759"/>
<dbReference type="Proteomes" id="UP000299102">
    <property type="component" value="Unassembled WGS sequence"/>
</dbReference>
<dbReference type="AlphaFoldDB" id="A0A4C1SD69"/>
<keyword evidence="4 11" id="KW-0378">Hydrolase</keyword>
<dbReference type="SUPFAM" id="SSF50494">
    <property type="entry name" value="Trypsin-like serine proteases"/>
    <property type="match status" value="1"/>
</dbReference>
<dbReference type="PANTHER" id="PTHR24276:SF91">
    <property type="entry name" value="AT26814P-RELATED"/>
    <property type="match status" value="1"/>
</dbReference>
<protein>
    <submittedName>
        <fullName evidence="14">Trypsin, alkaline C</fullName>
    </submittedName>
</protein>
<keyword evidence="15" id="KW-1185">Reference proteome</keyword>
<comment type="subcellular location">
    <subcellularLocation>
        <location evidence="1">Secreted</location>
        <location evidence="1">Extracellular space</location>
    </subcellularLocation>
</comment>
<dbReference type="GO" id="GO:0006508">
    <property type="term" value="P:proteolysis"/>
    <property type="evidence" value="ECO:0007669"/>
    <property type="project" value="UniProtKB-KW"/>
</dbReference>
<feature type="signal peptide" evidence="12">
    <location>
        <begin position="1"/>
        <end position="15"/>
    </location>
</feature>
<evidence type="ECO:0000259" key="13">
    <source>
        <dbReference type="PROSITE" id="PS50240"/>
    </source>
</evidence>
<comment type="caution">
    <text evidence="14">The sequence shown here is derived from an EMBL/GenBank/DDBJ whole genome shotgun (WGS) entry which is preliminary data.</text>
</comment>
<dbReference type="InterPro" id="IPR043504">
    <property type="entry name" value="Peptidase_S1_PA_chymotrypsin"/>
</dbReference>
<sequence length="263" mass="28426">MRFMIALALLGAVLAEPRDPQRIVGGENTNIQRYPYMSNMQLRWGTTWIQWCGGSLITTQSVLSAAHCYAGDSPSQWRVRLGSTYASSGGSVHAVWALVLHEQYNRPTSLDNDVAIVRLATPAVLSASVGVARIAGSNYNLADNTLVTAIGWGDLWSDGPAPEILQHVDVYTINQNVCAQRYAHLKTLPGFQHWPDITPGMLCAGILDVGGRDACQGDSGGPLAHQGDIIVGVTSWGYDCAHPTYPGVNARVSYYTNWIVNNA</sequence>
<dbReference type="PROSITE" id="PS50240">
    <property type="entry name" value="TRYPSIN_DOM"/>
    <property type="match status" value="1"/>
</dbReference>
<dbReference type="EMBL" id="BGZK01000004">
    <property type="protein sequence ID" value="GBP00025.1"/>
    <property type="molecule type" value="Genomic_DNA"/>
</dbReference>
<keyword evidence="5 11" id="KW-0720">Serine protease</keyword>
<dbReference type="GO" id="GO:0090729">
    <property type="term" value="F:toxin activity"/>
    <property type="evidence" value="ECO:0007669"/>
    <property type="project" value="UniProtKB-KW"/>
</dbReference>
<keyword evidence="3 11" id="KW-0645">Protease</keyword>
<evidence type="ECO:0000256" key="8">
    <source>
        <dbReference type="ARBA" id="ARBA00024195"/>
    </source>
</evidence>
<keyword evidence="7" id="KW-1199">Hemostasis impairing toxin</keyword>
<comment type="similarity">
    <text evidence="8">Belongs to the peptidase S1 family. CLIP subfamily.</text>
</comment>
<evidence type="ECO:0000256" key="12">
    <source>
        <dbReference type="SAM" id="SignalP"/>
    </source>
</evidence>
<comment type="function">
    <text evidence="9">Fibrinolytic activity; shows preferential cleavage of Arg-Gly bonds in all three fibrinogen chains. Contact with the caterpillars causes severe bleeding, due the anticoagulant effect of the protein.</text>
</comment>
<keyword evidence="6" id="KW-1015">Disulfide bond</keyword>
<dbReference type="Pfam" id="PF00089">
    <property type="entry name" value="Trypsin"/>
    <property type="match status" value="1"/>
</dbReference>
<evidence type="ECO:0000256" key="2">
    <source>
        <dbReference type="ARBA" id="ARBA00022656"/>
    </source>
</evidence>
<evidence type="ECO:0000256" key="3">
    <source>
        <dbReference type="ARBA" id="ARBA00022670"/>
    </source>
</evidence>
<gene>
    <name evidence="14" type="ORF">EVAR_74357_1</name>
</gene>
<dbReference type="InterPro" id="IPR001314">
    <property type="entry name" value="Peptidase_S1A"/>
</dbReference>
<evidence type="ECO:0000313" key="14">
    <source>
        <dbReference type="EMBL" id="GBP00025.1"/>
    </source>
</evidence>
<dbReference type="CDD" id="cd00190">
    <property type="entry name" value="Tryp_SPc"/>
    <property type="match status" value="1"/>
</dbReference>
<reference evidence="14 15" key="1">
    <citation type="journal article" date="2019" name="Commun. Biol.">
        <title>The bagworm genome reveals a unique fibroin gene that provides high tensile strength.</title>
        <authorList>
            <person name="Kono N."/>
            <person name="Nakamura H."/>
            <person name="Ohtoshi R."/>
            <person name="Tomita M."/>
            <person name="Numata K."/>
            <person name="Arakawa K."/>
        </authorList>
    </citation>
    <scope>NUCLEOTIDE SEQUENCE [LARGE SCALE GENOMIC DNA]</scope>
</reference>
<keyword evidence="12" id="KW-0732">Signal</keyword>
<dbReference type="InterPro" id="IPR009003">
    <property type="entry name" value="Peptidase_S1_PA"/>
</dbReference>
<dbReference type="InterPro" id="IPR050430">
    <property type="entry name" value="Peptidase_S1"/>
</dbReference>
<dbReference type="GO" id="GO:0005576">
    <property type="term" value="C:extracellular region"/>
    <property type="evidence" value="ECO:0007669"/>
    <property type="project" value="UniProtKB-SubCell"/>
</dbReference>
<dbReference type="PROSITE" id="PS00134">
    <property type="entry name" value="TRYPSIN_HIS"/>
    <property type="match status" value="1"/>
</dbReference>
<evidence type="ECO:0000256" key="6">
    <source>
        <dbReference type="ARBA" id="ARBA00023157"/>
    </source>
</evidence>
<evidence type="ECO:0000256" key="9">
    <source>
        <dbReference type="ARBA" id="ARBA00055534"/>
    </source>
</evidence>
<feature type="domain" description="Peptidase S1" evidence="13">
    <location>
        <begin position="23"/>
        <end position="263"/>
    </location>
</feature>
<dbReference type="InterPro" id="IPR033116">
    <property type="entry name" value="TRYPSIN_SER"/>
</dbReference>
<organism evidence="14 15">
    <name type="scientific">Eumeta variegata</name>
    <name type="common">Bagworm moth</name>
    <name type="synonym">Eumeta japonica</name>
    <dbReference type="NCBI Taxonomy" id="151549"/>
    <lineage>
        <taxon>Eukaryota</taxon>
        <taxon>Metazoa</taxon>
        <taxon>Ecdysozoa</taxon>
        <taxon>Arthropoda</taxon>
        <taxon>Hexapoda</taxon>
        <taxon>Insecta</taxon>
        <taxon>Pterygota</taxon>
        <taxon>Neoptera</taxon>
        <taxon>Endopterygota</taxon>
        <taxon>Lepidoptera</taxon>
        <taxon>Glossata</taxon>
        <taxon>Ditrysia</taxon>
        <taxon>Tineoidea</taxon>
        <taxon>Psychidae</taxon>
        <taxon>Oiketicinae</taxon>
        <taxon>Eumeta</taxon>
    </lineage>
</organism>
<dbReference type="STRING" id="151549.A0A4C1SD69"/>
<dbReference type="InterPro" id="IPR018114">
    <property type="entry name" value="TRYPSIN_HIS"/>
</dbReference>
<feature type="chain" id="PRO_5020031811" evidence="12">
    <location>
        <begin position="16"/>
        <end position="263"/>
    </location>
</feature>
<evidence type="ECO:0000313" key="15">
    <source>
        <dbReference type="Proteomes" id="UP000299102"/>
    </source>
</evidence>
<dbReference type="SMART" id="SM00020">
    <property type="entry name" value="Tryp_SPc"/>
    <property type="match status" value="1"/>
</dbReference>
<dbReference type="InterPro" id="IPR001254">
    <property type="entry name" value="Trypsin_dom"/>
</dbReference>
<evidence type="ECO:0000256" key="7">
    <source>
        <dbReference type="ARBA" id="ARBA00023240"/>
    </source>
</evidence>
<dbReference type="Gene3D" id="2.40.10.10">
    <property type="entry name" value="Trypsin-like serine proteases"/>
    <property type="match status" value="1"/>
</dbReference>
<dbReference type="FunFam" id="2.40.10.10:FF:000068">
    <property type="entry name" value="transmembrane protease serine 2"/>
    <property type="match status" value="1"/>
</dbReference>
<evidence type="ECO:0000256" key="4">
    <source>
        <dbReference type="ARBA" id="ARBA00022801"/>
    </source>
</evidence>
<evidence type="ECO:0000256" key="10">
    <source>
        <dbReference type="ARBA" id="ARBA00084094"/>
    </source>
</evidence>
<dbReference type="PRINTS" id="PR00722">
    <property type="entry name" value="CHYMOTRYPSIN"/>
</dbReference>
<name>A0A4C1SD69_EUMVA</name>
<dbReference type="PANTHER" id="PTHR24276">
    <property type="entry name" value="POLYSERASE-RELATED"/>
    <property type="match status" value="1"/>
</dbReference>
<proteinExistence type="inferred from homology"/>
<keyword evidence="2" id="KW-0800">Toxin</keyword>
<keyword evidence="10" id="KW-1205">Fibrinolytic toxin</keyword>
<dbReference type="FunFam" id="2.40.10.10:FF:000002">
    <property type="entry name" value="Transmembrane protease serine"/>
    <property type="match status" value="1"/>
</dbReference>
<evidence type="ECO:0000256" key="11">
    <source>
        <dbReference type="RuleBase" id="RU363034"/>
    </source>
</evidence>